<dbReference type="EMBL" id="UOGE01000088">
    <property type="protein sequence ID" value="VAX23653.1"/>
    <property type="molecule type" value="Genomic_DNA"/>
</dbReference>
<dbReference type="SMART" id="SM00448">
    <property type="entry name" value="REC"/>
    <property type="match status" value="1"/>
</dbReference>
<dbReference type="InterPro" id="IPR050595">
    <property type="entry name" value="Bact_response_regulator"/>
</dbReference>
<evidence type="ECO:0000256" key="1">
    <source>
        <dbReference type="ARBA" id="ARBA00022553"/>
    </source>
</evidence>
<dbReference type="InterPro" id="IPR001789">
    <property type="entry name" value="Sig_transdc_resp-reg_receiver"/>
</dbReference>
<proteinExistence type="predicted"/>
<name>A0A3B1CFZ1_9ZZZZ</name>
<dbReference type="PROSITE" id="PS50110">
    <property type="entry name" value="RESPONSE_REGULATORY"/>
    <property type="match status" value="1"/>
</dbReference>
<dbReference type="InterPro" id="IPR011006">
    <property type="entry name" value="CheY-like_superfamily"/>
</dbReference>
<dbReference type="Gene3D" id="3.40.50.2300">
    <property type="match status" value="1"/>
</dbReference>
<dbReference type="PANTHER" id="PTHR44591">
    <property type="entry name" value="STRESS RESPONSE REGULATOR PROTEIN 1"/>
    <property type="match status" value="1"/>
</dbReference>
<organism evidence="5">
    <name type="scientific">hydrothermal vent metagenome</name>
    <dbReference type="NCBI Taxonomy" id="652676"/>
    <lineage>
        <taxon>unclassified sequences</taxon>
        <taxon>metagenomes</taxon>
        <taxon>ecological metagenomes</taxon>
    </lineage>
</organism>
<evidence type="ECO:0000256" key="2">
    <source>
        <dbReference type="ARBA" id="ARBA00023012"/>
    </source>
</evidence>
<reference evidence="5" key="1">
    <citation type="submission" date="2018-06" db="EMBL/GenBank/DDBJ databases">
        <authorList>
            <person name="Zhirakovskaya E."/>
        </authorList>
    </citation>
    <scope>NUCLEOTIDE SEQUENCE</scope>
</reference>
<dbReference type="GO" id="GO:0000160">
    <property type="term" value="P:phosphorelay signal transduction system"/>
    <property type="evidence" value="ECO:0007669"/>
    <property type="project" value="UniProtKB-KW"/>
</dbReference>
<dbReference type="SUPFAM" id="SSF52172">
    <property type="entry name" value="CheY-like"/>
    <property type="match status" value="1"/>
</dbReference>
<evidence type="ECO:0000313" key="5">
    <source>
        <dbReference type="EMBL" id="VAX23653.1"/>
    </source>
</evidence>
<keyword evidence="2" id="KW-0902">Two-component regulatory system</keyword>
<keyword evidence="1" id="KW-0597">Phosphoprotein</keyword>
<dbReference type="AlphaFoldDB" id="A0A3B1CFZ1"/>
<feature type="domain" description="Response regulatory" evidence="4">
    <location>
        <begin position="5"/>
        <end position="121"/>
    </location>
</feature>
<protein>
    <recommendedName>
        <fullName evidence="4">Response regulatory domain-containing protein</fullName>
    </recommendedName>
</protein>
<feature type="region of interest" description="Disordered" evidence="3">
    <location>
        <begin position="302"/>
        <end position="335"/>
    </location>
</feature>
<evidence type="ECO:0000256" key="3">
    <source>
        <dbReference type="SAM" id="MobiDB-lite"/>
    </source>
</evidence>
<accession>A0A3B1CFZ1</accession>
<sequence>MSKPRILFADDSVTIQQVFEFAFENENIEVTLASDGREAFEKAKEFRPDIVIADVNMPHVDGFELCQLIKDDPSLSSIPVYLLSSSLEEFDLERSETVGADGNFNKPFKSEEMLSKVRKVIEEIPEPATAVTDEYTFDEIDVSIDSILEGIEEAVEKEGSTLDPRLDEIESAVEEALASSHVLALGAEAKVEVAPDEEDELAVEVISGEALTPDTDFGDIEKLGEELGEIPGTEFSVTSAIGQDNTGPSEKISADISSEEVQGAIAEDTKDGPAISEEDINDAPNAGDMELEDEIEIEINLPPDSPADDNAKAEAAQDTSKAATTAGALRDSAIDESINETIREAVEEKLKSAEMEKLLASMIQSAMMDLKPEMLAMLKKVAQDMTLEVAEDMVKQTIEQIKNEK</sequence>
<evidence type="ECO:0000259" key="4">
    <source>
        <dbReference type="PROSITE" id="PS50110"/>
    </source>
</evidence>
<gene>
    <name evidence="5" type="ORF">MNBD_NITROSPINAE02-965</name>
</gene>
<dbReference type="Pfam" id="PF00072">
    <property type="entry name" value="Response_reg"/>
    <property type="match status" value="1"/>
</dbReference>
<dbReference type="PANTHER" id="PTHR44591:SF14">
    <property type="entry name" value="PROTEIN PILG"/>
    <property type="match status" value="1"/>
</dbReference>